<feature type="transmembrane region" description="Helical" evidence="6">
    <location>
        <begin position="223"/>
        <end position="243"/>
    </location>
</feature>
<evidence type="ECO:0000256" key="2">
    <source>
        <dbReference type="ARBA" id="ARBA00022475"/>
    </source>
</evidence>
<accession>A0A0L7MK13</accession>
<feature type="transmembrane region" description="Helical" evidence="6">
    <location>
        <begin position="36"/>
        <end position="55"/>
    </location>
</feature>
<feature type="transmembrane region" description="Helical" evidence="6">
    <location>
        <begin position="127"/>
        <end position="149"/>
    </location>
</feature>
<dbReference type="Gene3D" id="1.10.3730.20">
    <property type="match status" value="1"/>
</dbReference>
<evidence type="ECO:0000259" key="7">
    <source>
        <dbReference type="Pfam" id="PF00892"/>
    </source>
</evidence>
<dbReference type="EMBL" id="JNVD01000017">
    <property type="protein sequence ID" value="KOC22230.1"/>
    <property type="molecule type" value="Genomic_DNA"/>
</dbReference>
<dbReference type="InterPro" id="IPR050638">
    <property type="entry name" value="AA-Vitamin_Transporters"/>
</dbReference>
<dbReference type="Pfam" id="PF00892">
    <property type="entry name" value="EamA"/>
    <property type="match status" value="2"/>
</dbReference>
<keyword evidence="3 6" id="KW-0812">Transmembrane</keyword>
<sequence>MNTLRTSTHLGLIGMAALWGASWPWGRIVAQAMPPLAAASLRFFLAGLLLVLWLYRGGRMGALRVLEPRQWAGLACASAVGVLGYSVFFLQALKTVPAGKAAMVVALNPVLTMLFAALLFRERVNAIMCLGLALAVTGALYALSGGALGDLVSSSSGVGEWLLLGCAACWVAYTLIGRIVLTRVDALTTTTATALIGAALLLMGSIALEGSSAWAGLAKAPAAAWYSVVALALGATALAYAWYLKGVQELGAGAAAAYMSLVPLFGMLLSSFWLGEPITSSLLGGGATAIFGMLLMNIGRIRLERAAHSAAA</sequence>
<dbReference type="PATRIC" id="fig|285.49.peg.1466"/>
<keyword evidence="2" id="KW-1003">Cell membrane</keyword>
<feature type="transmembrane region" description="Helical" evidence="6">
    <location>
        <begin position="255"/>
        <end position="274"/>
    </location>
</feature>
<dbReference type="InterPro" id="IPR000620">
    <property type="entry name" value="EamA_dom"/>
</dbReference>
<feature type="transmembrane region" description="Helical" evidence="6">
    <location>
        <begin position="12"/>
        <end position="30"/>
    </location>
</feature>
<name>A0A0L7MK13_COMTE</name>
<dbReference type="InterPro" id="IPR037185">
    <property type="entry name" value="EmrE-like"/>
</dbReference>
<proteinExistence type="predicted"/>
<dbReference type="PANTHER" id="PTHR32322:SF18">
    <property type="entry name" value="S-ADENOSYLMETHIONINE_S-ADENOSYLHOMOCYSTEINE TRANSPORTER"/>
    <property type="match status" value="1"/>
</dbReference>
<feature type="domain" description="EamA" evidence="7">
    <location>
        <begin position="159"/>
        <end position="297"/>
    </location>
</feature>
<evidence type="ECO:0000313" key="8">
    <source>
        <dbReference type="EMBL" id="KOC22230.1"/>
    </source>
</evidence>
<dbReference type="SUPFAM" id="SSF103481">
    <property type="entry name" value="Multidrug resistance efflux transporter EmrE"/>
    <property type="match status" value="2"/>
</dbReference>
<feature type="domain" description="EamA" evidence="7">
    <location>
        <begin position="9"/>
        <end position="141"/>
    </location>
</feature>
<keyword evidence="4 6" id="KW-1133">Transmembrane helix</keyword>
<evidence type="ECO:0000256" key="5">
    <source>
        <dbReference type="ARBA" id="ARBA00023136"/>
    </source>
</evidence>
<feature type="transmembrane region" description="Helical" evidence="6">
    <location>
        <begin position="161"/>
        <end position="181"/>
    </location>
</feature>
<protein>
    <submittedName>
        <fullName evidence="8">Membrane protein</fullName>
    </submittedName>
</protein>
<evidence type="ECO:0000256" key="4">
    <source>
        <dbReference type="ARBA" id="ARBA00022989"/>
    </source>
</evidence>
<comment type="subcellular location">
    <subcellularLocation>
        <location evidence="1">Cell membrane</location>
        <topology evidence="1">Multi-pass membrane protein</topology>
    </subcellularLocation>
</comment>
<organism evidence="8 9">
    <name type="scientific">Comamonas testosteroni</name>
    <name type="common">Pseudomonas testosteroni</name>
    <dbReference type="NCBI Taxonomy" id="285"/>
    <lineage>
        <taxon>Bacteria</taxon>
        <taxon>Pseudomonadati</taxon>
        <taxon>Pseudomonadota</taxon>
        <taxon>Betaproteobacteria</taxon>
        <taxon>Burkholderiales</taxon>
        <taxon>Comamonadaceae</taxon>
        <taxon>Comamonas</taxon>
    </lineage>
</organism>
<evidence type="ECO:0000256" key="1">
    <source>
        <dbReference type="ARBA" id="ARBA00004651"/>
    </source>
</evidence>
<dbReference type="Proteomes" id="UP000037442">
    <property type="component" value="Unassembled WGS sequence"/>
</dbReference>
<evidence type="ECO:0000256" key="6">
    <source>
        <dbReference type="SAM" id="Phobius"/>
    </source>
</evidence>
<dbReference type="AlphaFoldDB" id="A0A0L7MK13"/>
<gene>
    <name evidence="8" type="ORF">GL58_07100</name>
</gene>
<evidence type="ECO:0000256" key="3">
    <source>
        <dbReference type="ARBA" id="ARBA00022692"/>
    </source>
</evidence>
<dbReference type="GO" id="GO:0005886">
    <property type="term" value="C:plasma membrane"/>
    <property type="evidence" value="ECO:0007669"/>
    <property type="project" value="UniProtKB-SubCell"/>
</dbReference>
<feature type="transmembrane region" description="Helical" evidence="6">
    <location>
        <begin position="280"/>
        <end position="299"/>
    </location>
</feature>
<dbReference type="PANTHER" id="PTHR32322">
    <property type="entry name" value="INNER MEMBRANE TRANSPORTER"/>
    <property type="match status" value="1"/>
</dbReference>
<keyword evidence="5 6" id="KW-0472">Membrane</keyword>
<feature type="transmembrane region" description="Helical" evidence="6">
    <location>
        <begin position="101"/>
        <end position="120"/>
    </location>
</feature>
<feature type="transmembrane region" description="Helical" evidence="6">
    <location>
        <begin position="193"/>
        <end position="217"/>
    </location>
</feature>
<comment type="caution">
    <text evidence="8">The sequence shown here is derived from an EMBL/GenBank/DDBJ whole genome shotgun (WGS) entry which is preliminary data.</text>
</comment>
<reference evidence="9" key="1">
    <citation type="submission" date="2014-06" db="EMBL/GenBank/DDBJ databases">
        <title>Draft genome sequence of C. testosteroni WDL7.</title>
        <authorList>
            <person name="Wu Y."/>
            <person name="Seshan H."/>
            <person name="Arumugam K."/>
        </authorList>
    </citation>
    <scope>NUCLEOTIDE SEQUENCE [LARGE SCALE GENOMIC DNA]</scope>
    <source>
        <strain evidence="9">WDL7</strain>
    </source>
</reference>
<evidence type="ECO:0000313" key="9">
    <source>
        <dbReference type="Proteomes" id="UP000037442"/>
    </source>
</evidence>
<feature type="transmembrane region" description="Helical" evidence="6">
    <location>
        <begin position="71"/>
        <end position="89"/>
    </location>
</feature>
<dbReference type="RefSeq" id="WP_053283049.1">
    <property type="nucleotide sequence ID" value="NZ_JNVD01000017.1"/>
</dbReference>